<feature type="compositionally biased region" description="Acidic residues" evidence="2">
    <location>
        <begin position="377"/>
        <end position="389"/>
    </location>
</feature>
<evidence type="ECO:0000256" key="2">
    <source>
        <dbReference type="SAM" id="MobiDB-lite"/>
    </source>
</evidence>
<sequence>MPRHAVTLSRLAHAASGRLLAARHARSLARHEMRRRILTGALGVVVFLATTMGMAYSNLQGNIGRHDVDDLLGDDRPTRDDGQEPPDDPQQGEPLNILVMGSDVRTEDDPDYGETLGMRSDTTMIAHVSADRSRVEVVSIPRDTLVDIPSCQLPDGGETAEQYDAMFNSAFALGGQTGDVAYGAACTWKTVEALTGIPIDDFVVVDFAGFEAVVDALDGVPMYIPEPIDDQRADLSLEAGCQVLNGHEALGYARVRYGVSGDGSDISRISRQQQLVAAIAREALSVHLLTNVPALYRFLDASTKTLTTGDWVGQLPNMAGVATSLRGIEPDEIRFATMPFDWAGARVVPSSDAEAMWENMRADRPIDADITGTGEEPTTEEPTSEEPTSEEPTTQEPTTEEPSEETTPECTR</sequence>
<feature type="compositionally biased region" description="Acidic residues" evidence="2">
    <location>
        <begin position="398"/>
        <end position="412"/>
    </location>
</feature>
<evidence type="ECO:0000259" key="4">
    <source>
        <dbReference type="Pfam" id="PF03816"/>
    </source>
</evidence>
<dbReference type="PANTHER" id="PTHR33392:SF6">
    <property type="entry name" value="POLYISOPRENYL-TEICHOIC ACID--PEPTIDOGLYCAN TEICHOIC ACID TRANSFERASE TAGU"/>
    <property type="match status" value="1"/>
</dbReference>
<dbReference type="Proteomes" id="UP001596455">
    <property type="component" value="Unassembled WGS sequence"/>
</dbReference>
<dbReference type="RefSeq" id="WP_382393019.1">
    <property type="nucleotide sequence ID" value="NZ_JBHTCQ010000001.1"/>
</dbReference>
<feature type="region of interest" description="Disordered" evidence="2">
    <location>
        <begin position="361"/>
        <end position="412"/>
    </location>
</feature>
<dbReference type="Pfam" id="PF03816">
    <property type="entry name" value="LytR_cpsA_psr"/>
    <property type="match status" value="1"/>
</dbReference>
<organism evidence="5 6">
    <name type="scientific">Georgenia alba</name>
    <dbReference type="NCBI Taxonomy" id="2233858"/>
    <lineage>
        <taxon>Bacteria</taxon>
        <taxon>Bacillati</taxon>
        <taxon>Actinomycetota</taxon>
        <taxon>Actinomycetes</taxon>
        <taxon>Micrococcales</taxon>
        <taxon>Bogoriellaceae</taxon>
        <taxon>Georgenia</taxon>
    </lineage>
</organism>
<feature type="domain" description="Cell envelope-related transcriptional attenuator" evidence="4">
    <location>
        <begin position="119"/>
        <end position="283"/>
    </location>
</feature>
<feature type="transmembrane region" description="Helical" evidence="3">
    <location>
        <begin position="37"/>
        <end position="56"/>
    </location>
</feature>
<dbReference type="InterPro" id="IPR004474">
    <property type="entry name" value="LytR_CpsA_psr"/>
</dbReference>
<protein>
    <submittedName>
        <fullName evidence="5">LCP family protein</fullName>
    </submittedName>
</protein>
<dbReference type="NCBIfam" id="TIGR00350">
    <property type="entry name" value="lytR_cpsA_psr"/>
    <property type="match status" value="1"/>
</dbReference>
<keyword evidence="3" id="KW-0812">Transmembrane</keyword>
<evidence type="ECO:0000256" key="1">
    <source>
        <dbReference type="ARBA" id="ARBA00006068"/>
    </source>
</evidence>
<dbReference type="PANTHER" id="PTHR33392">
    <property type="entry name" value="POLYISOPRENYL-TEICHOIC ACID--PEPTIDOGLYCAN TEICHOIC ACID TRANSFERASE TAGU"/>
    <property type="match status" value="1"/>
</dbReference>
<reference evidence="6" key="1">
    <citation type="journal article" date="2019" name="Int. J. Syst. Evol. Microbiol.">
        <title>The Global Catalogue of Microorganisms (GCM) 10K type strain sequencing project: providing services to taxonomists for standard genome sequencing and annotation.</title>
        <authorList>
            <consortium name="The Broad Institute Genomics Platform"/>
            <consortium name="The Broad Institute Genome Sequencing Center for Infectious Disease"/>
            <person name="Wu L."/>
            <person name="Ma J."/>
        </authorList>
    </citation>
    <scope>NUCLEOTIDE SEQUENCE [LARGE SCALE GENOMIC DNA]</scope>
    <source>
        <strain evidence="6">JCM 1490</strain>
    </source>
</reference>
<keyword evidence="6" id="KW-1185">Reference proteome</keyword>
<proteinExistence type="inferred from homology"/>
<dbReference type="EMBL" id="JBHTCQ010000001">
    <property type="protein sequence ID" value="MFC7405048.1"/>
    <property type="molecule type" value="Genomic_DNA"/>
</dbReference>
<accession>A0ABW2Q6D6</accession>
<feature type="compositionally biased region" description="Basic and acidic residues" evidence="2">
    <location>
        <begin position="67"/>
        <end position="82"/>
    </location>
</feature>
<keyword evidence="3" id="KW-0472">Membrane</keyword>
<evidence type="ECO:0000313" key="5">
    <source>
        <dbReference type="EMBL" id="MFC7405048.1"/>
    </source>
</evidence>
<comment type="similarity">
    <text evidence="1">Belongs to the LytR/CpsA/Psr (LCP) family.</text>
</comment>
<gene>
    <name evidence="5" type="ORF">ACFQQL_07990</name>
</gene>
<comment type="caution">
    <text evidence="5">The sequence shown here is derived from an EMBL/GenBank/DDBJ whole genome shotgun (WGS) entry which is preliminary data.</text>
</comment>
<evidence type="ECO:0000313" key="6">
    <source>
        <dbReference type="Proteomes" id="UP001596455"/>
    </source>
</evidence>
<dbReference type="InterPro" id="IPR050922">
    <property type="entry name" value="LytR/CpsA/Psr_CW_biosynth"/>
</dbReference>
<keyword evidence="3" id="KW-1133">Transmembrane helix</keyword>
<name>A0ABW2Q6D6_9MICO</name>
<dbReference type="Gene3D" id="3.40.630.190">
    <property type="entry name" value="LCP protein"/>
    <property type="match status" value="1"/>
</dbReference>
<feature type="region of interest" description="Disordered" evidence="2">
    <location>
        <begin position="67"/>
        <end position="95"/>
    </location>
</feature>
<evidence type="ECO:0000256" key="3">
    <source>
        <dbReference type="SAM" id="Phobius"/>
    </source>
</evidence>